<dbReference type="EMBL" id="BPLF01000001">
    <property type="protein sequence ID" value="GIX61095.1"/>
    <property type="molecule type" value="Genomic_DNA"/>
</dbReference>
<evidence type="ECO:0000313" key="3">
    <source>
        <dbReference type="Proteomes" id="UP001497744"/>
    </source>
</evidence>
<dbReference type="RefSeq" id="XP_067713166.1">
    <property type="nucleotide sequence ID" value="XM_067857065.1"/>
</dbReference>
<name>A0AAV4LNR5_BABCB</name>
<organism evidence="2 3">
    <name type="scientific">Babesia caballi</name>
    <dbReference type="NCBI Taxonomy" id="5871"/>
    <lineage>
        <taxon>Eukaryota</taxon>
        <taxon>Sar</taxon>
        <taxon>Alveolata</taxon>
        <taxon>Apicomplexa</taxon>
        <taxon>Aconoidasida</taxon>
        <taxon>Piroplasmida</taxon>
        <taxon>Babesiidae</taxon>
        <taxon>Babesia</taxon>
    </lineage>
</organism>
<keyword evidence="1" id="KW-0472">Membrane</keyword>
<dbReference type="GeneID" id="94192578"/>
<evidence type="ECO:0000256" key="1">
    <source>
        <dbReference type="SAM" id="Phobius"/>
    </source>
</evidence>
<accession>A0AAV4LNR5</accession>
<keyword evidence="3" id="KW-1185">Reference proteome</keyword>
<gene>
    <name evidence="2" type="ORF">BcabD6B2_05300</name>
</gene>
<keyword evidence="1" id="KW-1133">Transmembrane helix</keyword>
<evidence type="ECO:0000313" key="2">
    <source>
        <dbReference type="EMBL" id="GIX61095.1"/>
    </source>
</evidence>
<comment type="caution">
    <text evidence="2">The sequence shown here is derived from an EMBL/GenBank/DDBJ whole genome shotgun (WGS) entry which is preliminary data.</text>
</comment>
<feature type="transmembrane region" description="Helical" evidence="1">
    <location>
        <begin position="124"/>
        <end position="141"/>
    </location>
</feature>
<proteinExistence type="predicted"/>
<sequence length="339" mass="36883">MTASVGKLTDPPKNLKEAIDWVLCMSGNDVPSHYNSGKEAIKKLAEKLKLLLGSVSVDNHSTNDLFKGDIGLGRDQNHRPIESLCLGLKQLIKHPNGMGLENYAYSYSDENPSTTVDNDKSPKMFLGVVPLLFLGLGFIYWKCKGGWKNLTLGSDPLKTFMDSLGFTGQLDTSQPASKAGSWFTMFDEFKRVDSVNPTFHQFLKNVELVATNFKNVPNTYPLYTLYRITYQYLKTKTQNTLSTTVYGIPTSDDITLFNELSTAMGKLGISQSDKLSSAYTQLGNAIILALKTPDPVEESSVAGPVTGTLATAGLLGGGSAVYFNVGGAGTFLKGIFNIR</sequence>
<dbReference type="Proteomes" id="UP001497744">
    <property type="component" value="Unassembled WGS sequence"/>
</dbReference>
<keyword evidence="1" id="KW-0812">Transmembrane</keyword>
<protein>
    <submittedName>
        <fullName evidence="2">Variant erythrocyte surface antigen-1 family protein</fullName>
    </submittedName>
</protein>
<dbReference type="AlphaFoldDB" id="A0AAV4LNR5"/>
<reference evidence="2 3" key="1">
    <citation type="submission" date="2021-06" db="EMBL/GenBank/DDBJ databases">
        <title>Genome sequence of Babesia caballi.</title>
        <authorList>
            <person name="Yamagishi J."/>
            <person name="Kidaka T."/>
            <person name="Ochi A."/>
        </authorList>
    </citation>
    <scope>NUCLEOTIDE SEQUENCE [LARGE SCALE GENOMIC DNA]</scope>
    <source>
        <strain evidence="2">USDA-D6B2</strain>
    </source>
</reference>